<dbReference type="AlphaFoldDB" id="S9WKF6"/>
<accession>S9WKF6</accession>
<reference evidence="1 2" key="1">
    <citation type="journal article" date="2013" name="PLoS ONE">
        <title>Predicting the Proteins of Angomonas deanei, Strigomonas culicis and Their Respective Endosymbionts Reveals New Aspects of the Trypanosomatidae Family.</title>
        <authorList>
            <person name="Motta M.C."/>
            <person name="Martins A.C."/>
            <person name="de Souza S.S."/>
            <person name="Catta-Preta C.M."/>
            <person name="Silva R."/>
            <person name="Klein C.C."/>
            <person name="de Almeida L.G."/>
            <person name="de Lima Cunha O."/>
            <person name="Ciapina L.P."/>
            <person name="Brocchi M."/>
            <person name="Colabardini A.C."/>
            <person name="de Araujo Lima B."/>
            <person name="Machado C.R."/>
            <person name="de Almeida Soares C.M."/>
            <person name="Probst C.M."/>
            <person name="de Menezes C.B."/>
            <person name="Thompson C.E."/>
            <person name="Bartholomeu D.C."/>
            <person name="Gradia D.F."/>
            <person name="Pavoni D.P."/>
            <person name="Grisard E.C."/>
            <person name="Fantinatti-Garboggini F."/>
            <person name="Marchini F.K."/>
            <person name="Rodrigues-Luiz G.F."/>
            <person name="Wagner G."/>
            <person name="Goldman G.H."/>
            <person name="Fietto J.L."/>
            <person name="Elias M.C."/>
            <person name="Goldman M.H."/>
            <person name="Sagot M.F."/>
            <person name="Pereira M."/>
            <person name="Stoco P.H."/>
            <person name="de Mendonca-Neto R.P."/>
            <person name="Teixeira S.M."/>
            <person name="Maciel T.E."/>
            <person name="de Oliveira Mendes T.A."/>
            <person name="Urmenyi T.P."/>
            <person name="de Souza W."/>
            <person name="Schenkman S."/>
            <person name="de Vasconcelos A.T."/>
        </authorList>
    </citation>
    <scope>NUCLEOTIDE SEQUENCE [LARGE SCALE GENOMIC DNA]</scope>
</reference>
<proteinExistence type="predicted"/>
<dbReference type="Proteomes" id="UP000015354">
    <property type="component" value="Unassembled WGS sequence"/>
</dbReference>
<evidence type="ECO:0000313" key="2">
    <source>
        <dbReference type="Proteomes" id="UP000015354"/>
    </source>
</evidence>
<dbReference type="OrthoDB" id="240850at2759"/>
<evidence type="ECO:0000313" key="1">
    <source>
        <dbReference type="EMBL" id="EPY36470.1"/>
    </source>
</evidence>
<keyword evidence="2" id="KW-1185">Reference proteome</keyword>
<gene>
    <name evidence="1" type="ORF">STCU_00565</name>
</gene>
<organism evidence="1 2">
    <name type="scientific">Strigomonas culicis</name>
    <dbReference type="NCBI Taxonomy" id="28005"/>
    <lineage>
        <taxon>Eukaryota</taxon>
        <taxon>Discoba</taxon>
        <taxon>Euglenozoa</taxon>
        <taxon>Kinetoplastea</taxon>
        <taxon>Metakinetoplastina</taxon>
        <taxon>Trypanosomatida</taxon>
        <taxon>Trypanosomatidae</taxon>
        <taxon>Strigomonadinae</taxon>
        <taxon>Strigomonas</taxon>
    </lineage>
</organism>
<name>S9WKF6_9TRYP</name>
<comment type="caution">
    <text evidence="1">The sequence shown here is derived from an EMBL/GenBank/DDBJ whole genome shotgun (WGS) entry which is preliminary data.</text>
</comment>
<dbReference type="EMBL" id="ATMH01000565">
    <property type="protein sequence ID" value="EPY36470.1"/>
    <property type="molecule type" value="Genomic_DNA"/>
</dbReference>
<sequence>MHFFFRHLTYCPPRGPFRHYSALTFVERAKRRFGAREDEGEARADDGLAADPYRGATLGGLDGEHSMANEDEEQHQRHELCQAISIPSVLALMAKYYACEHLSNWPLLYVHADVHRIDVERKLNELNSTAAKS</sequence>
<protein>
    <submittedName>
        <fullName evidence="1">Uncharacterized protein</fullName>
    </submittedName>
</protein>